<reference evidence="2 3" key="1">
    <citation type="submission" date="2021-06" db="EMBL/GenBank/DDBJ databases">
        <authorList>
            <person name="Palmer J.M."/>
        </authorList>
    </citation>
    <scope>NUCLEOTIDE SEQUENCE [LARGE SCALE GENOMIC DNA]</scope>
    <source>
        <strain evidence="3">if_2019</strain>
        <tissue evidence="2">Muscle</tissue>
    </source>
</reference>
<evidence type="ECO:0000256" key="1">
    <source>
        <dbReference type="SAM" id="Phobius"/>
    </source>
</evidence>
<keyword evidence="3" id="KW-1185">Reference proteome</keyword>
<accession>A0ABV0U7L9</accession>
<keyword evidence="1" id="KW-0812">Transmembrane</keyword>
<organism evidence="2 3">
    <name type="scientific">Ilyodon furcidens</name>
    <name type="common">goldbreast splitfin</name>
    <dbReference type="NCBI Taxonomy" id="33524"/>
    <lineage>
        <taxon>Eukaryota</taxon>
        <taxon>Metazoa</taxon>
        <taxon>Chordata</taxon>
        <taxon>Craniata</taxon>
        <taxon>Vertebrata</taxon>
        <taxon>Euteleostomi</taxon>
        <taxon>Actinopterygii</taxon>
        <taxon>Neopterygii</taxon>
        <taxon>Teleostei</taxon>
        <taxon>Neoteleostei</taxon>
        <taxon>Acanthomorphata</taxon>
        <taxon>Ovalentaria</taxon>
        <taxon>Atherinomorphae</taxon>
        <taxon>Cyprinodontiformes</taxon>
        <taxon>Goodeidae</taxon>
        <taxon>Ilyodon</taxon>
    </lineage>
</organism>
<proteinExistence type="predicted"/>
<keyword evidence="1" id="KW-0472">Membrane</keyword>
<dbReference type="EMBL" id="JAHRIQ010060471">
    <property type="protein sequence ID" value="MEQ2241188.1"/>
    <property type="molecule type" value="Genomic_DNA"/>
</dbReference>
<evidence type="ECO:0000313" key="2">
    <source>
        <dbReference type="EMBL" id="MEQ2241188.1"/>
    </source>
</evidence>
<keyword evidence="1" id="KW-1133">Transmembrane helix</keyword>
<feature type="transmembrane region" description="Helical" evidence="1">
    <location>
        <begin position="42"/>
        <end position="61"/>
    </location>
</feature>
<gene>
    <name evidence="2" type="ORF">ILYODFUR_022806</name>
</gene>
<name>A0ABV0U7L9_9TELE</name>
<dbReference type="Proteomes" id="UP001482620">
    <property type="component" value="Unassembled WGS sequence"/>
</dbReference>
<protein>
    <submittedName>
        <fullName evidence="2">Uncharacterized protein</fullName>
    </submittedName>
</protein>
<comment type="caution">
    <text evidence="2">The sequence shown here is derived from an EMBL/GenBank/DDBJ whole genome shotgun (WGS) entry which is preliminary data.</text>
</comment>
<evidence type="ECO:0000313" key="3">
    <source>
        <dbReference type="Proteomes" id="UP001482620"/>
    </source>
</evidence>
<sequence length="132" mass="14612">MHPDRNKEDGLAAVCSAVLFLLTCLCNGYAYTAAGSMRKPGLFFSMFLFLSSTTELFLIGMREACGNKCETISVCLLMCTDAQVSTLPPSQTDVCTLKQTQIRKPSFLLSFLLRQQVVGEFNWVEVSLQLPN</sequence>